<gene>
    <name evidence="2" type="ORF">H8K43_12665</name>
</gene>
<reference evidence="2 3" key="1">
    <citation type="submission" date="2020-08" db="EMBL/GenBank/DDBJ databases">
        <title>Novel species isolated from subtropical streams in China.</title>
        <authorList>
            <person name="Lu H."/>
        </authorList>
    </citation>
    <scope>NUCLEOTIDE SEQUENCE [LARGE SCALE GENOMIC DNA]</scope>
    <source>
        <strain evidence="2 3">CY22W</strain>
    </source>
</reference>
<keyword evidence="3" id="KW-1185">Reference proteome</keyword>
<comment type="caution">
    <text evidence="2">The sequence shown here is derived from an EMBL/GenBank/DDBJ whole genome shotgun (WGS) entry which is preliminary data.</text>
</comment>
<proteinExistence type="predicted"/>
<keyword evidence="1" id="KW-1133">Transmembrane helix</keyword>
<dbReference type="EMBL" id="JACOGD010000006">
    <property type="protein sequence ID" value="MBC3932533.1"/>
    <property type="molecule type" value="Genomic_DNA"/>
</dbReference>
<dbReference type="RefSeq" id="WP_186904176.1">
    <property type="nucleotide sequence ID" value="NZ_JACOGD010000006.1"/>
</dbReference>
<feature type="transmembrane region" description="Helical" evidence="1">
    <location>
        <begin position="6"/>
        <end position="23"/>
    </location>
</feature>
<feature type="transmembrane region" description="Helical" evidence="1">
    <location>
        <begin position="215"/>
        <end position="235"/>
    </location>
</feature>
<sequence length="353" mass="39949">MNISDFSFDHGIFALILITPLFLKHWISVRKAKLTKQAQDRLVDSLVREGFNNWYRVYVARASHFSKSHTLIEFEARGVLVNLQDQVRLIAEFPSGECLDKTYPKENLRLRWIGKKWPASSSLAWIAIGSDEDKLMLSADAASNALQSSEATADMCLRIDTEFRLPDNARSEFALEKNPVSLTVVLAFFLLLTFALVDGIALNKYKLLATASMQFGFPILGLPALMLCVFPVYRLLARAKVPVKESLTLSLLVSIALCLAYVPAIKRIDQLLSDTGFQSFAYRLEKKASLEPLSSGPPTIDYAGRKEYWAQFDEGSVHHFDLVHGPLGLWQLDHSETDQKMRQFYEGRRKNKK</sequence>
<dbReference type="Proteomes" id="UP000654304">
    <property type="component" value="Unassembled WGS sequence"/>
</dbReference>
<name>A0ABR7A6W1_9BURK</name>
<keyword evidence="1" id="KW-0472">Membrane</keyword>
<feature type="transmembrane region" description="Helical" evidence="1">
    <location>
        <begin position="247"/>
        <end position="265"/>
    </location>
</feature>
<feature type="transmembrane region" description="Helical" evidence="1">
    <location>
        <begin position="180"/>
        <end position="203"/>
    </location>
</feature>
<keyword evidence="1" id="KW-0812">Transmembrane</keyword>
<accession>A0ABR7A6W1</accession>
<evidence type="ECO:0000313" key="3">
    <source>
        <dbReference type="Proteomes" id="UP000654304"/>
    </source>
</evidence>
<protein>
    <submittedName>
        <fullName evidence="2">Uncharacterized protein</fullName>
    </submittedName>
</protein>
<organism evidence="2 3">
    <name type="scientific">Undibacterium curvum</name>
    <dbReference type="NCBI Taxonomy" id="2762294"/>
    <lineage>
        <taxon>Bacteria</taxon>
        <taxon>Pseudomonadati</taxon>
        <taxon>Pseudomonadota</taxon>
        <taxon>Betaproteobacteria</taxon>
        <taxon>Burkholderiales</taxon>
        <taxon>Oxalobacteraceae</taxon>
        <taxon>Undibacterium</taxon>
    </lineage>
</organism>
<evidence type="ECO:0000313" key="2">
    <source>
        <dbReference type="EMBL" id="MBC3932533.1"/>
    </source>
</evidence>
<evidence type="ECO:0000256" key="1">
    <source>
        <dbReference type="SAM" id="Phobius"/>
    </source>
</evidence>